<protein>
    <recommendedName>
        <fullName evidence="3">F-box domain-containing protein</fullName>
    </recommendedName>
</protein>
<dbReference type="InterPro" id="IPR036047">
    <property type="entry name" value="F-box-like_dom_sf"/>
</dbReference>
<dbReference type="SUPFAM" id="SSF81383">
    <property type="entry name" value="F-box domain"/>
    <property type="match status" value="1"/>
</dbReference>
<name>A0AAW1PJ04_9CHLO</name>
<organism evidence="1 2">
    <name type="scientific">Symbiochloris irregularis</name>
    <dbReference type="NCBI Taxonomy" id="706552"/>
    <lineage>
        <taxon>Eukaryota</taxon>
        <taxon>Viridiplantae</taxon>
        <taxon>Chlorophyta</taxon>
        <taxon>core chlorophytes</taxon>
        <taxon>Trebouxiophyceae</taxon>
        <taxon>Trebouxiales</taxon>
        <taxon>Trebouxiaceae</taxon>
        <taxon>Symbiochloris</taxon>
    </lineage>
</organism>
<dbReference type="EMBL" id="JALJOQ010000004">
    <property type="protein sequence ID" value="KAK9813521.1"/>
    <property type="molecule type" value="Genomic_DNA"/>
</dbReference>
<accession>A0AAW1PJ04</accession>
<dbReference type="Proteomes" id="UP001465755">
    <property type="component" value="Unassembled WGS sequence"/>
</dbReference>
<comment type="caution">
    <text evidence="1">The sequence shown here is derived from an EMBL/GenBank/DDBJ whole genome shotgun (WGS) entry which is preliminary data.</text>
</comment>
<dbReference type="AlphaFoldDB" id="A0AAW1PJ04"/>
<keyword evidence="2" id="KW-1185">Reference proteome</keyword>
<sequence length="217" mass="24398">MTFVEATAHAELVVTGGQVNQGSLTDRALREPLTSYVLPRLDLCSLASLSCTCRAMREQAYLQDDWWSRSAAGFLPLQHPSVAGYSRTAIQDLMQRRSNIICDQADSRLVLDDREPVQGLFSPCSNLIAVVSYKHITVYNTHSGQQAWQRDLHLLKGDDGLVLKGFEGFQAFEQFSFEAFHFDSVCLTAFATSFDYHIEPEDHFVLVTLNAQTACRW</sequence>
<evidence type="ECO:0008006" key="3">
    <source>
        <dbReference type="Google" id="ProtNLM"/>
    </source>
</evidence>
<reference evidence="1 2" key="1">
    <citation type="journal article" date="2024" name="Nat. Commun.">
        <title>Phylogenomics reveals the evolutionary origins of lichenization in chlorophyte algae.</title>
        <authorList>
            <person name="Puginier C."/>
            <person name="Libourel C."/>
            <person name="Otte J."/>
            <person name="Skaloud P."/>
            <person name="Haon M."/>
            <person name="Grisel S."/>
            <person name="Petersen M."/>
            <person name="Berrin J.G."/>
            <person name="Delaux P.M."/>
            <person name="Dal Grande F."/>
            <person name="Keller J."/>
        </authorList>
    </citation>
    <scope>NUCLEOTIDE SEQUENCE [LARGE SCALE GENOMIC DNA]</scope>
    <source>
        <strain evidence="1 2">SAG 2036</strain>
    </source>
</reference>
<evidence type="ECO:0000313" key="2">
    <source>
        <dbReference type="Proteomes" id="UP001465755"/>
    </source>
</evidence>
<gene>
    <name evidence="1" type="ORF">WJX73_004533</name>
</gene>
<proteinExistence type="predicted"/>
<evidence type="ECO:0000313" key="1">
    <source>
        <dbReference type="EMBL" id="KAK9813521.1"/>
    </source>
</evidence>